<evidence type="ECO:0000313" key="1">
    <source>
        <dbReference type="EMBL" id="GGX88792.1"/>
    </source>
</evidence>
<dbReference type="Proteomes" id="UP000645555">
    <property type="component" value="Unassembled WGS sequence"/>
</dbReference>
<evidence type="ECO:0000313" key="2">
    <source>
        <dbReference type="Proteomes" id="UP000645555"/>
    </source>
</evidence>
<reference evidence="1" key="1">
    <citation type="journal article" date="2014" name="Int. J. Syst. Evol. Microbiol.">
        <title>Complete genome sequence of Corynebacterium casei LMG S-19264T (=DSM 44701T), isolated from a smear-ripened cheese.</title>
        <authorList>
            <consortium name="US DOE Joint Genome Institute (JGI-PGF)"/>
            <person name="Walter F."/>
            <person name="Albersmeier A."/>
            <person name="Kalinowski J."/>
            <person name="Ruckert C."/>
        </authorList>
    </citation>
    <scope>NUCLEOTIDE SEQUENCE</scope>
    <source>
        <strain evidence="1">JCM 4956</strain>
    </source>
</reference>
<reference evidence="1" key="2">
    <citation type="submission" date="2020-09" db="EMBL/GenBank/DDBJ databases">
        <authorList>
            <person name="Sun Q."/>
            <person name="Ohkuma M."/>
        </authorList>
    </citation>
    <scope>NUCLEOTIDE SEQUENCE</scope>
    <source>
        <strain evidence="1">JCM 4956</strain>
    </source>
</reference>
<sequence length="76" mass="8113">MRGSTAGRFVHGLRVGGREPCGTDSDYRAGVGAGTLPGRRAETLRDGLGARRRVRMYGDALRVRAGEPRRTPCGSV</sequence>
<keyword evidence="2" id="KW-1185">Reference proteome</keyword>
<accession>A0A918NQW7</accession>
<gene>
    <name evidence="1" type="ORF">GCM10010515_65110</name>
</gene>
<dbReference type="AlphaFoldDB" id="A0A918NQW7"/>
<organism evidence="1 2">
    <name type="scientific">Streptomyces fructofermentans</name>
    <dbReference type="NCBI Taxonomy" id="152141"/>
    <lineage>
        <taxon>Bacteria</taxon>
        <taxon>Bacillati</taxon>
        <taxon>Actinomycetota</taxon>
        <taxon>Actinomycetes</taxon>
        <taxon>Kitasatosporales</taxon>
        <taxon>Streptomycetaceae</taxon>
        <taxon>Streptomyces</taxon>
    </lineage>
</organism>
<comment type="caution">
    <text evidence="1">The sequence shown here is derived from an EMBL/GenBank/DDBJ whole genome shotgun (WGS) entry which is preliminary data.</text>
</comment>
<name>A0A918NQW7_9ACTN</name>
<protein>
    <submittedName>
        <fullName evidence="1">Uncharacterized protein</fullName>
    </submittedName>
</protein>
<dbReference type="EMBL" id="BMWD01000030">
    <property type="protein sequence ID" value="GGX88792.1"/>
    <property type="molecule type" value="Genomic_DNA"/>
</dbReference>
<proteinExistence type="predicted"/>